<dbReference type="Proteomes" id="UP000327157">
    <property type="component" value="Chromosome 10"/>
</dbReference>
<feature type="region of interest" description="Disordered" evidence="1">
    <location>
        <begin position="228"/>
        <end position="249"/>
    </location>
</feature>
<comment type="caution">
    <text evidence="2">The sequence shown here is derived from an EMBL/GenBank/DDBJ whole genome shotgun (WGS) entry which is preliminary data.</text>
</comment>
<name>A0A5N5FPD4_9ROSA</name>
<proteinExistence type="predicted"/>
<dbReference type="EMBL" id="SMOL01000695">
    <property type="protein sequence ID" value="KAB2603112.1"/>
    <property type="molecule type" value="Genomic_DNA"/>
</dbReference>
<evidence type="ECO:0000256" key="1">
    <source>
        <dbReference type="SAM" id="MobiDB-lite"/>
    </source>
</evidence>
<evidence type="ECO:0000313" key="3">
    <source>
        <dbReference type="Proteomes" id="UP000327157"/>
    </source>
</evidence>
<keyword evidence="3" id="KW-1185">Reference proteome</keyword>
<accession>A0A5N5FPD4</accession>
<organism evidence="2 3">
    <name type="scientific">Pyrus ussuriensis x Pyrus communis</name>
    <dbReference type="NCBI Taxonomy" id="2448454"/>
    <lineage>
        <taxon>Eukaryota</taxon>
        <taxon>Viridiplantae</taxon>
        <taxon>Streptophyta</taxon>
        <taxon>Embryophyta</taxon>
        <taxon>Tracheophyta</taxon>
        <taxon>Spermatophyta</taxon>
        <taxon>Magnoliopsida</taxon>
        <taxon>eudicotyledons</taxon>
        <taxon>Gunneridae</taxon>
        <taxon>Pentapetalae</taxon>
        <taxon>rosids</taxon>
        <taxon>fabids</taxon>
        <taxon>Rosales</taxon>
        <taxon>Rosaceae</taxon>
        <taxon>Amygdaloideae</taxon>
        <taxon>Maleae</taxon>
        <taxon>Pyrus</taxon>
    </lineage>
</organism>
<evidence type="ECO:0000313" key="2">
    <source>
        <dbReference type="EMBL" id="KAB2603112.1"/>
    </source>
</evidence>
<sequence>MLDEPAGKSIILILWLIHWASFRAIFTFADWWDAYIKDFFSASAEETSKKLFGDQPKKTLAQKSKETAQGLAFPGGRAIKRADVVVMTTTPTLVVAIVVPITPSKRLRREAETTVKLIVAPVVEEYATLKPVIAHVDVGPATATLEKVASMVERNLSPNPKKNLVIVLEEEENDGEVPLLVRCPQRVEPPTTSPLPLDKGKCVASPLGDLQPAVEAAGQVDLQATEVGREHEVTPSVEPEAMAKMPVHP</sequence>
<reference evidence="2 3" key="1">
    <citation type="submission" date="2019-09" db="EMBL/GenBank/DDBJ databases">
        <authorList>
            <person name="Ou C."/>
        </authorList>
    </citation>
    <scope>NUCLEOTIDE SEQUENCE [LARGE SCALE GENOMIC DNA]</scope>
    <source>
        <strain evidence="2">S2</strain>
        <tissue evidence="2">Leaf</tissue>
    </source>
</reference>
<gene>
    <name evidence="2" type="ORF">D8674_004117</name>
</gene>
<dbReference type="AlphaFoldDB" id="A0A5N5FPD4"/>
<reference evidence="3" key="2">
    <citation type="submission" date="2019-10" db="EMBL/GenBank/DDBJ databases">
        <title>A de novo genome assembly of a pear dwarfing rootstock.</title>
        <authorList>
            <person name="Wang F."/>
            <person name="Wang J."/>
            <person name="Li S."/>
            <person name="Zhang Y."/>
            <person name="Fang M."/>
            <person name="Ma L."/>
            <person name="Zhao Y."/>
            <person name="Jiang S."/>
        </authorList>
    </citation>
    <scope>NUCLEOTIDE SEQUENCE [LARGE SCALE GENOMIC DNA]</scope>
</reference>
<protein>
    <submittedName>
        <fullName evidence="2">Histone deacetylase 5-like</fullName>
    </submittedName>
</protein>
<reference evidence="2 3" key="3">
    <citation type="submission" date="2019-11" db="EMBL/GenBank/DDBJ databases">
        <title>A de novo genome assembly of a pear dwarfing rootstock.</title>
        <authorList>
            <person name="Wang F."/>
            <person name="Wang J."/>
            <person name="Li S."/>
            <person name="Zhang Y."/>
            <person name="Fang M."/>
            <person name="Ma L."/>
            <person name="Zhao Y."/>
            <person name="Jiang S."/>
        </authorList>
    </citation>
    <scope>NUCLEOTIDE SEQUENCE [LARGE SCALE GENOMIC DNA]</scope>
    <source>
        <strain evidence="2">S2</strain>
        <tissue evidence="2">Leaf</tissue>
    </source>
</reference>